<evidence type="ECO:0000313" key="2">
    <source>
        <dbReference type="Proteomes" id="UP000324222"/>
    </source>
</evidence>
<gene>
    <name evidence="1" type="ORF">E2C01_058653</name>
</gene>
<comment type="caution">
    <text evidence="1">The sequence shown here is derived from an EMBL/GenBank/DDBJ whole genome shotgun (WGS) entry which is preliminary data.</text>
</comment>
<protein>
    <submittedName>
        <fullName evidence="1">Uncharacterized protein</fullName>
    </submittedName>
</protein>
<accession>A0A5B7H4Q6</accession>
<dbReference type="Proteomes" id="UP000324222">
    <property type="component" value="Unassembled WGS sequence"/>
</dbReference>
<keyword evidence="2" id="KW-1185">Reference proteome</keyword>
<proteinExistence type="predicted"/>
<evidence type="ECO:0000313" key="1">
    <source>
        <dbReference type="EMBL" id="MPC64535.1"/>
    </source>
</evidence>
<dbReference type="EMBL" id="VSRR010022220">
    <property type="protein sequence ID" value="MPC64535.1"/>
    <property type="molecule type" value="Genomic_DNA"/>
</dbReference>
<dbReference type="AlphaFoldDB" id="A0A5B7H4Q6"/>
<organism evidence="1 2">
    <name type="scientific">Portunus trituberculatus</name>
    <name type="common">Swimming crab</name>
    <name type="synonym">Neptunus trituberculatus</name>
    <dbReference type="NCBI Taxonomy" id="210409"/>
    <lineage>
        <taxon>Eukaryota</taxon>
        <taxon>Metazoa</taxon>
        <taxon>Ecdysozoa</taxon>
        <taxon>Arthropoda</taxon>
        <taxon>Crustacea</taxon>
        <taxon>Multicrustacea</taxon>
        <taxon>Malacostraca</taxon>
        <taxon>Eumalacostraca</taxon>
        <taxon>Eucarida</taxon>
        <taxon>Decapoda</taxon>
        <taxon>Pleocyemata</taxon>
        <taxon>Brachyura</taxon>
        <taxon>Eubrachyura</taxon>
        <taxon>Portunoidea</taxon>
        <taxon>Portunidae</taxon>
        <taxon>Portuninae</taxon>
        <taxon>Portunus</taxon>
    </lineage>
</organism>
<sequence>MAPSASYPRLYCLHEDLPASFLPPPDDHQRPSPQIGRTMVGTLVGRRVKEQSEKQWTTIIRLWHYENHNTIYHHIKVRKIKARSSNPKNSWYINKEQM</sequence>
<name>A0A5B7H4Q6_PORTR</name>
<reference evidence="1 2" key="1">
    <citation type="submission" date="2019-05" db="EMBL/GenBank/DDBJ databases">
        <title>Another draft genome of Portunus trituberculatus and its Hox gene families provides insights of decapod evolution.</title>
        <authorList>
            <person name="Jeong J.-H."/>
            <person name="Song I."/>
            <person name="Kim S."/>
            <person name="Choi T."/>
            <person name="Kim D."/>
            <person name="Ryu S."/>
            <person name="Kim W."/>
        </authorList>
    </citation>
    <scope>NUCLEOTIDE SEQUENCE [LARGE SCALE GENOMIC DNA]</scope>
    <source>
        <tissue evidence="1">Muscle</tissue>
    </source>
</reference>